<dbReference type="InterPro" id="IPR047146">
    <property type="entry name" value="Cyt_P450_E_CYP52_fungi"/>
</dbReference>
<keyword evidence="9" id="KW-0812">Transmembrane</keyword>
<dbReference type="PANTHER" id="PTHR24287">
    <property type="entry name" value="P450, PUTATIVE (EUROFUNG)-RELATED"/>
    <property type="match status" value="1"/>
</dbReference>
<evidence type="ECO:0000256" key="4">
    <source>
        <dbReference type="ARBA" id="ARBA00022723"/>
    </source>
</evidence>
<keyword evidence="3 8" id="KW-0349">Heme</keyword>
<accession>A0ABR3J098</accession>
<sequence>MEVPPIVTYAHQRLPRLLLPIGIVYGLKTVLRHLTPQAADKLPLWAWIIIFAMSLPTALFINVSYLDWRNTRQARQLGAVLPPVVEDKWPGGLTLLWTIIGKFGTGYIAEAGEKWMKQYGHTINTRILFADRIFTTEPEYIKAILATQFDAFEKGPLLNQVMYSMLGVGVFNSDGDVWKLVAHSLCVFVTNWDLRFHRAMTRPFFSKERISHFETFGRIADEAFSILKTRLREGHAADIQDLASRFTLDSATDFLFGQNLRSLSADIPYPYTANALNPTVEHPSNTFLRAFSRAQLEVAFRVRLGYEWPLSEPFRSRTREGMRVVRGFIDPIVEDAVAKRRSSQDADKELKEEDTLLDYLVKHTDDKTLLRDETLNIMIAGRDTTASTITFAIYMLAQHPDVLRRLREEILQQVGPSRLPTYEDLREMKFLRAVVNETLRLYPPVPLNGRMSKKGVLLPSLTGGAPFYIPAGTMTNYSVFLMHRRPDLWGPDASEFDPDRFLDQRLQKYLIPNPFIFLPFNAGPRICLGQQFAYNESSFFLVRLLQHFKHIELALDAQPPESLPPASWAGAPGRKGMEKLQPKSHFTLYAQDGVWVRMEEDSYEG</sequence>
<keyword evidence="7 8" id="KW-0503">Monooxygenase</keyword>
<keyword evidence="9" id="KW-0472">Membrane</keyword>
<keyword evidence="6 8" id="KW-0408">Iron</keyword>
<dbReference type="InterPro" id="IPR017972">
    <property type="entry name" value="Cyt_P450_CS"/>
</dbReference>
<keyword evidence="9" id="KW-1133">Transmembrane helix</keyword>
<dbReference type="Pfam" id="PF00067">
    <property type="entry name" value="p450"/>
    <property type="match status" value="1"/>
</dbReference>
<feature type="transmembrane region" description="Helical" evidence="9">
    <location>
        <begin position="44"/>
        <end position="66"/>
    </location>
</feature>
<evidence type="ECO:0000256" key="9">
    <source>
        <dbReference type="SAM" id="Phobius"/>
    </source>
</evidence>
<dbReference type="CDD" id="cd11063">
    <property type="entry name" value="CYP52"/>
    <property type="match status" value="1"/>
</dbReference>
<evidence type="ECO:0000256" key="7">
    <source>
        <dbReference type="ARBA" id="ARBA00023033"/>
    </source>
</evidence>
<dbReference type="PRINTS" id="PR00463">
    <property type="entry name" value="EP450I"/>
</dbReference>
<evidence type="ECO:0000256" key="3">
    <source>
        <dbReference type="ARBA" id="ARBA00022617"/>
    </source>
</evidence>
<dbReference type="InterPro" id="IPR002401">
    <property type="entry name" value="Cyt_P450_E_grp-I"/>
</dbReference>
<organism evidence="10 11">
    <name type="scientific">Hohenbuehelia grisea</name>
    <dbReference type="NCBI Taxonomy" id="104357"/>
    <lineage>
        <taxon>Eukaryota</taxon>
        <taxon>Fungi</taxon>
        <taxon>Dikarya</taxon>
        <taxon>Basidiomycota</taxon>
        <taxon>Agaricomycotina</taxon>
        <taxon>Agaricomycetes</taxon>
        <taxon>Agaricomycetidae</taxon>
        <taxon>Agaricales</taxon>
        <taxon>Pleurotineae</taxon>
        <taxon>Pleurotaceae</taxon>
        <taxon>Hohenbuehelia</taxon>
    </lineage>
</organism>
<gene>
    <name evidence="10" type="ORF">HGRIS_009103</name>
</gene>
<dbReference type="PROSITE" id="PS00086">
    <property type="entry name" value="CYTOCHROME_P450"/>
    <property type="match status" value="1"/>
</dbReference>
<protein>
    <recommendedName>
        <fullName evidence="12">Cytochrome P450</fullName>
    </recommendedName>
</protein>
<dbReference type="PANTHER" id="PTHR24287:SF1">
    <property type="entry name" value="P450, PUTATIVE (EUROFUNG)-RELATED"/>
    <property type="match status" value="1"/>
</dbReference>
<dbReference type="Gene3D" id="1.10.630.10">
    <property type="entry name" value="Cytochrome P450"/>
    <property type="match status" value="1"/>
</dbReference>
<comment type="caution">
    <text evidence="10">The sequence shown here is derived from an EMBL/GenBank/DDBJ whole genome shotgun (WGS) entry which is preliminary data.</text>
</comment>
<evidence type="ECO:0000313" key="11">
    <source>
        <dbReference type="Proteomes" id="UP001556367"/>
    </source>
</evidence>
<dbReference type="Proteomes" id="UP001556367">
    <property type="component" value="Unassembled WGS sequence"/>
</dbReference>
<evidence type="ECO:0008006" key="12">
    <source>
        <dbReference type="Google" id="ProtNLM"/>
    </source>
</evidence>
<dbReference type="PRINTS" id="PR00385">
    <property type="entry name" value="P450"/>
</dbReference>
<comment type="cofactor">
    <cofactor evidence="1">
        <name>heme</name>
        <dbReference type="ChEBI" id="CHEBI:30413"/>
    </cofactor>
</comment>
<evidence type="ECO:0000256" key="2">
    <source>
        <dbReference type="ARBA" id="ARBA00010617"/>
    </source>
</evidence>
<evidence type="ECO:0000256" key="6">
    <source>
        <dbReference type="ARBA" id="ARBA00023004"/>
    </source>
</evidence>
<keyword evidence="4 8" id="KW-0479">Metal-binding</keyword>
<keyword evidence="5 8" id="KW-0560">Oxidoreductase</keyword>
<dbReference type="SUPFAM" id="SSF48264">
    <property type="entry name" value="Cytochrome P450"/>
    <property type="match status" value="1"/>
</dbReference>
<evidence type="ECO:0000256" key="8">
    <source>
        <dbReference type="RuleBase" id="RU000461"/>
    </source>
</evidence>
<dbReference type="InterPro" id="IPR001128">
    <property type="entry name" value="Cyt_P450"/>
</dbReference>
<evidence type="ECO:0000256" key="5">
    <source>
        <dbReference type="ARBA" id="ARBA00023002"/>
    </source>
</evidence>
<dbReference type="EMBL" id="JASNQZ010000012">
    <property type="protein sequence ID" value="KAL0949004.1"/>
    <property type="molecule type" value="Genomic_DNA"/>
</dbReference>
<reference evidence="11" key="1">
    <citation type="submission" date="2024-06" db="EMBL/GenBank/DDBJ databases">
        <title>Multi-omics analyses provide insights into the biosynthesis of the anticancer antibiotic pleurotin in Hohenbuehelia grisea.</title>
        <authorList>
            <person name="Weaver J.A."/>
            <person name="Alberti F."/>
        </authorList>
    </citation>
    <scope>NUCLEOTIDE SEQUENCE [LARGE SCALE GENOMIC DNA]</scope>
    <source>
        <strain evidence="11">T-177</strain>
    </source>
</reference>
<evidence type="ECO:0000313" key="10">
    <source>
        <dbReference type="EMBL" id="KAL0949004.1"/>
    </source>
</evidence>
<proteinExistence type="inferred from homology"/>
<comment type="similarity">
    <text evidence="2 8">Belongs to the cytochrome P450 family.</text>
</comment>
<keyword evidence="11" id="KW-1185">Reference proteome</keyword>
<name>A0ABR3J098_9AGAR</name>
<dbReference type="InterPro" id="IPR036396">
    <property type="entry name" value="Cyt_P450_sf"/>
</dbReference>
<evidence type="ECO:0000256" key="1">
    <source>
        <dbReference type="ARBA" id="ARBA00001971"/>
    </source>
</evidence>